<dbReference type="InterPro" id="IPR017441">
    <property type="entry name" value="Protein_kinase_ATP_BS"/>
</dbReference>
<reference evidence="63" key="1">
    <citation type="submission" date="2012-07" db="EMBL/GenBank/DDBJ databases">
        <title>Genome of the Chinese tree shrew, a rising model animal genetically related to primates.</title>
        <authorList>
            <person name="Zhang G."/>
            <person name="Fan Y."/>
            <person name="Yao Y."/>
            <person name="Huang Z."/>
        </authorList>
    </citation>
    <scope>NUCLEOTIDE SEQUENCE [LARGE SCALE GENOMIC DNA]</scope>
</reference>
<comment type="catalytic activity">
    <reaction evidence="42">
        <text>L-threonyl-[protein] + ATP = O-phospho-L-threonyl-[protein] + ADP + H(+)</text>
        <dbReference type="Rhea" id="RHEA:46608"/>
        <dbReference type="Rhea" id="RHEA-COMP:11060"/>
        <dbReference type="Rhea" id="RHEA-COMP:11605"/>
        <dbReference type="ChEBI" id="CHEBI:15378"/>
        <dbReference type="ChEBI" id="CHEBI:30013"/>
        <dbReference type="ChEBI" id="CHEBI:30616"/>
        <dbReference type="ChEBI" id="CHEBI:61977"/>
        <dbReference type="ChEBI" id="CHEBI:456216"/>
        <dbReference type="EC" id="2.7.11.1"/>
    </reaction>
</comment>
<dbReference type="GO" id="GO:0000932">
    <property type="term" value="C:P-body"/>
    <property type="evidence" value="ECO:0007669"/>
    <property type="project" value="UniProtKB-SubCell"/>
</dbReference>
<comment type="cofactor">
    <cofactor evidence="5 55">
        <name>heme</name>
        <dbReference type="ChEBI" id="CHEBI:30413"/>
    </cofactor>
</comment>
<evidence type="ECO:0000256" key="47">
    <source>
        <dbReference type="ARBA" id="ARBA00048679"/>
    </source>
</evidence>
<sequence length="1505" mass="167607">MAGPGWGPPRLDGFILTERLGSGTYATVYKAYAKKDTREVVAIKCVAKKSLNKASVENLLTEIEILKGIRHPHIVQLKDFQWDSDNIYLIMEFCAGGDLSRFIHARRILPEKVARIFMQQLASALQFLHERNIAHLDLKPQNILLSSLEKPHLKLADFGFAQHMSPWDEKHVLRGSPLYMAPEMVCRRQYDARVDLWSVGVILYEALFGQPPFASRSFLELEEKIRSNRVIELPLRPPLSRDCRDLLRRLLERDPGRRISFQDFFAHPWVDLEHMPSGESLARATSLVVQAVKKDQEGDAAAALSLYCQALDFLVPALHYEVDTQRKEAIKAKVGQYVSRAEELKAIVSSSNQALLRQGTSARGLLREMARDKPRLLAALDVASAAMAKEEEAGKEQDALDLYQHGLGELLLLLAAEPSGRRRELLHAEVQTLMARAECLKEQIKMKESRWEADSLDKEGLSESVRSCLCTSGSPKLSMLSVFGLPLSLSATELLLASAIFCLVFWVVRASRPQVPKGMKSPPGPWGWPLVGHMLSLGKSPHLALAKLSRSYGDVLQIRLGSTPVLVLSGLDTIRQALVRQGDDFKGRPDLHSFTLISNGQSMTFNPDSGPVWAARRRLAQNALKSFSMASDPASSSSYLEEHVNKEAEYLISKFQELMAGAGRFDPYRYVVVSVANVICAMCFGKRYDHDHQELLSLIDLSNEFGEVTASGNPSDFFPILRYLPNPTLAAFKSLNEKFFSFTQKLVQEHYATFAKGHVRDITDSLIEHCQDKKLDENANIQLSDEKIVNIVLDLFGAGFDTVTTAISWSLMYMVTNPGVQRKIQEELDTVVGRARRPRLSDRPQLPYMEAFILETFRHSSFVPFTIPHSTTRDTNLNGFYVPKGCCVFVNQWQVNHDPKLWGDPSQFRPERFLTPEGGLDKELSEKVLLFGMGKRKCIGETIARLEVFLFLAILLQQVEFSVPPGVEVDMTPLYGLTMKHPRYWLGSIVSINCGNSLGVYQGRVSAVDQVSQTISLTRPFHNGVKCLVPEVTFRAGDITELKILEIPGPGDSQHFGDLHQTELGPSGIGYQVGVNQNGMGKLVKKPASSSSAPQNIPRRTDVKSQEAAVSPQQQCSKSYVDRHMEALGQSKSFRRRHNSWSSSSRHPNQATPKKSGLKNGQMKNKDDECFGDDIEEIPDTDFDFEGNLALFDKAAVFEEIDTYERRSGGPSRGKGASRSRGVPSERPARYRHDENILESEPIVYRRITVPHGVSKEFCTDSGLVVPSVSYELHKKLLSVAEKHGLTLERRLEMTGVCASQMALTLLGGPNRLNPKNVHQRPTVALLCGPHVKGAQGISCGRHLANHDVQVILFLPNFVKMLESITNELSLFSKTQGQQVSSLKDLPTSPVDLVINCLDCPENAFLRDQPWYKAAVAWANQNRAPVLSIDPPVPEAEQGIDAKWSLALGLALPLFLAHGLPLPLGERAGRVYLCDIGVPQQVFQEVGISYHSPFGCKFVIPLHSA</sequence>
<comment type="catalytic activity">
    <reaction evidence="3">
        <text>(12S)-hydroperoxy-(5Z,8Z,10E,14Z)-eicosatetraenoate = 12-oxo-(5Z,8Z,10E,14Z)-eicosatetraenoate + H2O</text>
        <dbReference type="Rhea" id="RHEA:37947"/>
        <dbReference type="ChEBI" id="CHEBI:15377"/>
        <dbReference type="ChEBI" id="CHEBI:57444"/>
        <dbReference type="ChEBI" id="CHEBI:75231"/>
        <dbReference type="EC" id="4.2.1.152"/>
    </reaction>
    <physiologicalReaction direction="left-to-right" evidence="3">
        <dbReference type="Rhea" id="RHEA:37948"/>
    </physiologicalReaction>
</comment>
<comment type="subunit">
    <text evidence="53">Interacts (via protein kinase domain) with SUFU.</text>
</comment>
<evidence type="ECO:0000256" key="39">
    <source>
        <dbReference type="ARBA" id="ARBA00033404"/>
    </source>
</evidence>
<dbReference type="GO" id="GO:0005506">
    <property type="term" value="F:iron ion binding"/>
    <property type="evidence" value="ECO:0007669"/>
    <property type="project" value="InterPro"/>
</dbReference>
<evidence type="ECO:0000256" key="31">
    <source>
        <dbReference type="ARBA" id="ARBA00023004"/>
    </source>
</evidence>
<dbReference type="Gene3D" id="1.10.510.10">
    <property type="entry name" value="Transferase(Phosphotransferase) domain 1"/>
    <property type="match status" value="1"/>
</dbReference>
<dbReference type="InParanoid" id="L8YAN1"/>
<evidence type="ECO:0000256" key="9">
    <source>
        <dbReference type="ARBA" id="ARBA00004891"/>
    </source>
</evidence>
<evidence type="ECO:0000256" key="46">
    <source>
        <dbReference type="ARBA" id="ARBA00048519"/>
    </source>
</evidence>
<dbReference type="InterPro" id="IPR008271">
    <property type="entry name" value="Ser/Thr_kinase_AS"/>
</dbReference>
<keyword evidence="21" id="KW-0808">Transferase</keyword>
<dbReference type="PRINTS" id="PR00463">
    <property type="entry name" value="EP450I"/>
</dbReference>
<comment type="catalytic activity">
    <reaction evidence="43">
        <text>all-trans-retinal + reduced [NADPH--hemoprotein reductase] + O2 = all-trans-retinoate + oxidized [NADPH--hemoprotein reductase] + H2O + 2 H(+)</text>
        <dbReference type="Rhea" id="RHEA:42088"/>
        <dbReference type="Rhea" id="RHEA-COMP:11964"/>
        <dbReference type="Rhea" id="RHEA-COMP:11965"/>
        <dbReference type="ChEBI" id="CHEBI:15377"/>
        <dbReference type="ChEBI" id="CHEBI:15378"/>
        <dbReference type="ChEBI" id="CHEBI:15379"/>
        <dbReference type="ChEBI" id="CHEBI:17898"/>
        <dbReference type="ChEBI" id="CHEBI:35291"/>
        <dbReference type="ChEBI" id="CHEBI:57618"/>
        <dbReference type="ChEBI" id="CHEBI:58210"/>
    </reaction>
    <physiologicalReaction direction="left-to-right" evidence="43">
        <dbReference type="Rhea" id="RHEA:42089"/>
    </physiologicalReaction>
</comment>
<dbReference type="InterPro" id="IPR036396">
    <property type="entry name" value="Cyt_P450_sf"/>
</dbReference>
<dbReference type="GO" id="GO:0004508">
    <property type="term" value="F:steroid 17-alpha-monooxygenase activity"/>
    <property type="evidence" value="ECO:0007669"/>
    <property type="project" value="TreeGrafter"/>
</dbReference>
<evidence type="ECO:0000256" key="22">
    <source>
        <dbReference type="ARBA" id="ARBA00022723"/>
    </source>
</evidence>
<keyword evidence="26" id="KW-0256">Endoplasmic reticulum</keyword>
<comment type="subunit">
    <text evidence="54">Homodimer (via YjeF N-terminal domain). Forms a complex with DCP1A, DCP2, DDX6 and EDC4/HEDLS, within this complex directly interacts with DCP1A and DDX6. Interacts with ZFP36.</text>
</comment>
<evidence type="ECO:0000256" key="10">
    <source>
        <dbReference type="ARBA" id="ARBA00005189"/>
    </source>
</evidence>
<evidence type="ECO:0000256" key="2">
    <source>
        <dbReference type="ARBA" id="ARBA00001143"/>
    </source>
</evidence>
<dbReference type="Proteomes" id="UP000011518">
    <property type="component" value="Unassembled WGS sequence"/>
</dbReference>
<dbReference type="Gene3D" id="3.40.50.10260">
    <property type="entry name" value="YjeF N-terminal domain"/>
    <property type="match status" value="1"/>
</dbReference>
<dbReference type="FunFam" id="2.30.30.100:FF:000026">
    <property type="entry name" value="Enhancer of mRNA-decapping protein 3"/>
    <property type="match status" value="1"/>
</dbReference>
<evidence type="ECO:0000256" key="18">
    <source>
        <dbReference type="ARBA" id="ARBA00022490"/>
    </source>
</evidence>
<comment type="catalytic activity">
    <reaction evidence="48">
        <text>(4Z,7Z,10Z,13Z,16Z,19Z)-docosahexaenoate + reduced [NADPH--hemoprotein reductase] + O2 = (19R,20S)-epoxy-(4Z,7Z,10Z,13Z,16Z)-docosapentaenoate + oxidized [NADPH--hemoprotein reductase] + H2O + H(+)</text>
        <dbReference type="Rhea" id="RHEA:52120"/>
        <dbReference type="Rhea" id="RHEA-COMP:11964"/>
        <dbReference type="Rhea" id="RHEA-COMP:11965"/>
        <dbReference type="ChEBI" id="CHEBI:15377"/>
        <dbReference type="ChEBI" id="CHEBI:15378"/>
        <dbReference type="ChEBI" id="CHEBI:15379"/>
        <dbReference type="ChEBI" id="CHEBI:57618"/>
        <dbReference type="ChEBI" id="CHEBI:58210"/>
        <dbReference type="ChEBI" id="CHEBI:77016"/>
        <dbReference type="ChEBI" id="CHEBI:136410"/>
    </reaction>
    <physiologicalReaction direction="left-to-right" evidence="48">
        <dbReference type="Rhea" id="RHEA:52121"/>
    </physiologicalReaction>
</comment>
<dbReference type="SUPFAM" id="SSF56112">
    <property type="entry name" value="Protein kinase-like (PK-like)"/>
    <property type="match status" value="1"/>
</dbReference>
<evidence type="ECO:0000259" key="59">
    <source>
        <dbReference type="PROSITE" id="PS50011"/>
    </source>
</evidence>
<evidence type="ECO:0000256" key="41">
    <source>
        <dbReference type="ARBA" id="ARBA00047620"/>
    </source>
</evidence>
<organism evidence="62 63">
    <name type="scientific">Tupaia chinensis</name>
    <name type="common">Chinese tree shrew</name>
    <name type="synonym">Tupaia belangeri chinensis</name>
    <dbReference type="NCBI Taxonomy" id="246437"/>
    <lineage>
        <taxon>Eukaryota</taxon>
        <taxon>Metazoa</taxon>
        <taxon>Chordata</taxon>
        <taxon>Craniata</taxon>
        <taxon>Vertebrata</taxon>
        <taxon>Euteleostomi</taxon>
        <taxon>Mammalia</taxon>
        <taxon>Eutheria</taxon>
        <taxon>Euarchontoglires</taxon>
        <taxon>Scandentia</taxon>
        <taxon>Tupaiidae</taxon>
        <taxon>Tupaia</taxon>
    </lineage>
</organism>
<dbReference type="InterPro" id="IPR008066">
    <property type="entry name" value="Cyt_P450_E_grp-I_CYP1"/>
</dbReference>
<dbReference type="PROSITE" id="PS00086">
    <property type="entry name" value="CYTOCHROME_P450"/>
    <property type="match status" value="1"/>
</dbReference>
<dbReference type="SMART" id="SM00220">
    <property type="entry name" value="S_TKc"/>
    <property type="match status" value="1"/>
</dbReference>
<evidence type="ECO:0000256" key="49">
    <source>
        <dbReference type="ARBA" id="ARBA00049206"/>
    </source>
</evidence>
<dbReference type="PROSITE" id="PS51385">
    <property type="entry name" value="YJEF_N"/>
    <property type="match status" value="1"/>
</dbReference>
<dbReference type="InterPro" id="IPR004443">
    <property type="entry name" value="YjeF_N_dom"/>
</dbReference>
<comment type="catalytic activity">
    <reaction evidence="41">
        <text>estrone + reduced [NADPH--hemoprotein reductase] + O2 = 2-hydroxyestrone + oxidized [NADPH--hemoprotein reductase] + H2O + H(+)</text>
        <dbReference type="Rhea" id="RHEA:47208"/>
        <dbReference type="Rhea" id="RHEA-COMP:11964"/>
        <dbReference type="Rhea" id="RHEA-COMP:11965"/>
        <dbReference type="ChEBI" id="CHEBI:1156"/>
        <dbReference type="ChEBI" id="CHEBI:15377"/>
        <dbReference type="ChEBI" id="CHEBI:15378"/>
        <dbReference type="ChEBI" id="CHEBI:15379"/>
        <dbReference type="ChEBI" id="CHEBI:17263"/>
        <dbReference type="ChEBI" id="CHEBI:57618"/>
        <dbReference type="ChEBI" id="CHEBI:58210"/>
    </reaction>
    <physiologicalReaction direction="left-to-right" evidence="41">
        <dbReference type="Rhea" id="RHEA:47209"/>
    </physiologicalReaction>
</comment>
<keyword evidence="20 55" id="KW-0349">Heme</keyword>
<evidence type="ECO:0000256" key="37">
    <source>
        <dbReference type="ARBA" id="ARBA00032192"/>
    </source>
</evidence>
<dbReference type="PROSITE" id="PS00107">
    <property type="entry name" value="PROTEIN_KINASE_ATP"/>
    <property type="match status" value="1"/>
</dbReference>
<keyword evidence="63" id="KW-1185">Reference proteome</keyword>
<dbReference type="InterPro" id="IPR025762">
    <property type="entry name" value="DFDF"/>
</dbReference>
<evidence type="ECO:0000313" key="62">
    <source>
        <dbReference type="EMBL" id="ELV13327.1"/>
    </source>
</evidence>
<evidence type="ECO:0000256" key="7">
    <source>
        <dbReference type="ARBA" id="ARBA00004201"/>
    </source>
</evidence>
<keyword evidence="23" id="KW-0677">Repeat</keyword>
<dbReference type="FunFam" id="3.40.50.10260:FF:000001">
    <property type="entry name" value="Enhancer of mRNA-decapping protein 3"/>
    <property type="match status" value="1"/>
</dbReference>
<feature type="coiled-coil region" evidence="57">
    <location>
        <begin position="423"/>
        <end position="450"/>
    </location>
</feature>
<dbReference type="GO" id="GO:0031087">
    <property type="term" value="P:deadenylation-independent decapping of nuclear-transcribed mRNA"/>
    <property type="evidence" value="ECO:0007669"/>
    <property type="project" value="InterPro"/>
</dbReference>
<dbReference type="GO" id="GO:0006914">
    <property type="term" value="P:autophagy"/>
    <property type="evidence" value="ECO:0007669"/>
    <property type="project" value="UniProtKB-KW"/>
</dbReference>
<dbReference type="InterPro" id="IPR007330">
    <property type="entry name" value="MIT_dom"/>
</dbReference>
<comment type="catalytic activity">
    <reaction evidence="4">
        <text>(5S)-hydroperoxy-(6E,8Z,11Z,14Z)-eicosatetraenoate = 5-oxo-(6E,8Z,11Z,14Z)-eicosatetraenoate + H2O</text>
        <dbReference type="Rhea" id="RHEA:48632"/>
        <dbReference type="ChEBI" id="CHEBI:15377"/>
        <dbReference type="ChEBI" id="CHEBI:57450"/>
        <dbReference type="ChEBI" id="CHEBI:65342"/>
    </reaction>
    <physiologicalReaction direction="left-to-right" evidence="4">
        <dbReference type="Rhea" id="RHEA:48633"/>
    </physiologicalReaction>
</comment>
<keyword evidence="28" id="KW-0492">Microsome</keyword>
<evidence type="ECO:0000256" key="24">
    <source>
        <dbReference type="ARBA" id="ARBA00022741"/>
    </source>
</evidence>
<evidence type="ECO:0000256" key="14">
    <source>
        <dbReference type="ARBA" id="ARBA00012513"/>
    </source>
</evidence>
<feature type="domain" description="DFDF" evidence="61">
    <location>
        <begin position="1171"/>
        <end position="1207"/>
    </location>
</feature>
<evidence type="ECO:0000256" key="13">
    <source>
        <dbReference type="ARBA" id="ARBA00012109"/>
    </source>
</evidence>
<evidence type="ECO:0000256" key="23">
    <source>
        <dbReference type="ARBA" id="ARBA00022737"/>
    </source>
</evidence>
<keyword evidence="35" id="KW-0472">Membrane</keyword>
<dbReference type="Pfam" id="PF00069">
    <property type="entry name" value="Pkinase"/>
    <property type="match status" value="1"/>
</dbReference>
<evidence type="ECO:0000259" key="60">
    <source>
        <dbReference type="PROSITE" id="PS51385"/>
    </source>
</evidence>
<evidence type="ECO:0000256" key="36">
    <source>
        <dbReference type="ARBA" id="ARBA00023239"/>
    </source>
</evidence>
<dbReference type="FunFam" id="1.10.630.10:FF:000002">
    <property type="entry name" value="Cytochrome P450 1A1"/>
    <property type="match status" value="1"/>
</dbReference>
<dbReference type="EC" id="2.7.11.1" evidence="14"/>
<dbReference type="SUPFAM" id="SSF116846">
    <property type="entry name" value="MIT domain"/>
    <property type="match status" value="2"/>
</dbReference>
<comment type="catalytic activity">
    <reaction evidence="50">
        <text>all-trans-retinol + reduced [NADPH--hemoprotein reductase] + O2 = all-trans-retinal + oxidized [NADPH--hemoprotein reductase] + 2 H2O + H(+)</text>
        <dbReference type="Rhea" id="RHEA:42092"/>
        <dbReference type="Rhea" id="RHEA-COMP:11964"/>
        <dbReference type="Rhea" id="RHEA-COMP:11965"/>
        <dbReference type="ChEBI" id="CHEBI:15377"/>
        <dbReference type="ChEBI" id="CHEBI:15378"/>
        <dbReference type="ChEBI" id="CHEBI:15379"/>
        <dbReference type="ChEBI" id="CHEBI:17336"/>
        <dbReference type="ChEBI" id="CHEBI:17898"/>
        <dbReference type="ChEBI" id="CHEBI:57618"/>
        <dbReference type="ChEBI" id="CHEBI:58210"/>
    </reaction>
    <physiologicalReaction direction="left-to-right" evidence="50">
        <dbReference type="Rhea" id="RHEA:42093"/>
    </physiologicalReaction>
</comment>
<evidence type="ECO:0000256" key="51">
    <source>
        <dbReference type="ARBA" id="ARBA00049384"/>
    </source>
</evidence>
<evidence type="ECO:0000256" key="40">
    <source>
        <dbReference type="ARBA" id="ARBA00047357"/>
    </source>
</evidence>
<dbReference type="PANTHER" id="PTHR24289:SF21">
    <property type="entry name" value="CYTOCHROME P450 1A"/>
    <property type="match status" value="1"/>
</dbReference>
<dbReference type="GO" id="GO:0042572">
    <property type="term" value="P:retinol metabolic process"/>
    <property type="evidence" value="ECO:0007669"/>
    <property type="project" value="UniProtKB-UniPathway"/>
</dbReference>
<dbReference type="InterPro" id="IPR002401">
    <property type="entry name" value="Cyt_P450_E_grp-I"/>
</dbReference>
<evidence type="ECO:0000256" key="29">
    <source>
        <dbReference type="ARBA" id="ARBA00022884"/>
    </source>
</evidence>
<feature type="region of interest" description="Disordered" evidence="58">
    <location>
        <begin position="1203"/>
        <end position="1231"/>
    </location>
</feature>
<dbReference type="Pfam" id="PF04212">
    <property type="entry name" value="MIT"/>
    <property type="match status" value="2"/>
</dbReference>
<keyword evidence="36" id="KW-0456">Lyase</keyword>
<evidence type="ECO:0000256" key="27">
    <source>
        <dbReference type="ARBA" id="ARBA00022840"/>
    </source>
</evidence>
<dbReference type="Gene3D" id="1.10.630.10">
    <property type="entry name" value="Cytochrome P450"/>
    <property type="match status" value="1"/>
</dbReference>
<gene>
    <name evidence="62" type="ORF">TREES_T100004654</name>
</gene>
<evidence type="ECO:0000256" key="20">
    <source>
        <dbReference type="ARBA" id="ARBA00022617"/>
    </source>
</evidence>
<evidence type="ECO:0000256" key="15">
    <source>
        <dbReference type="ARBA" id="ARBA00013084"/>
    </source>
</evidence>
<evidence type="ECO:0000256" key="21">
    <source>
        <dbReference type="ARBA" id="ARBA00022679"/>
    </source>
</evidence>
<evidence type="ECO:0000256" key="54">
    <source>
        <dbReference type="ARBA" id="ARBA00063716"/>
    </source>
</evidence>
<comment type="catalytic activity">
    <reaction evidence="1">
        <text>(13S)-hydroperoxy-(9Z,11E)-octadecadienoate = 13-oxo-(9Z,11E)-octadecadienoate + H2O</text>
        <dbReference type="Rhea" id="RHEA:48716"/>
        <dbReference type="ChEBI" id="CHEBI:15377"/>
        <dbReference type="ChEBI" id="CHEBI:57466"/>
        <dbReference type="ChEBI" id="CHEBI:90781"/>
    </reaction>
    <physiologicalReaction direction="left-to-right" evidence="1">
        <dbReference type="Rhea" id="RHEA:48717"/>
    </physiologicalReaction>
</comment>
<evidence type="ECO:0000256" key="58">
    <source>
        <dbReference type="SAM" id="MobiDB-lite"/>
    </source>
</evidence>
<evidence type="ECO:0000256" key="35">
    <source>
        <dbReference type="ARBA" id="ARBA00023136"/>
    </source>
</evidence>
<dbReference type="Pfam" id="PF16598">
    <property type="entry name" value="Edc3_linker"/>
    <property type="match status" value="1"/>
</dbReference>
<dbReference type="GO" id="GO:0003729">
    <property type="term" value="F:mRNA binding"/>
    <property type="evidence" value="ECO:0007669"/>
    <property type="project" value="InterPro"/>
</dbReference>
<keyword evidence="27 56" id="KW-0067">ATP-binding</keyword>
<keyword evidence="57" id="KW-0175">Coiled coil</keyword>
<dbReference type="FunFam" id="3.30.200.20:FF:000238">
    <property type="entry name" value="Putative serine/threonine-protein kinase ULK3"/>
    <property type="match status" value="1"/>
</dbReference>
<keyword evidence="22 55" id="KW-0479">Metal-binding</keyword>
<evidence type="ECO:0000256" key="5">
    <source>
        <dbReference type="ARBA" id="ARBA00001971"/>
    </source>
</evidence>
<comment type="catalytic activity">
    <reaction evidence="40">
        <text>17beta-estradiol + reduced [NADPH--hemoprotein reductase] + O2 = 2-hydroxy-17beta-estradiol + oxidized [NADPH--hemoprotein reductase] + H2O + H(+)</text>
        <dbReference type="Rhea" id="RHEA:47212"/>
        <dbReference type="Rhea" id="RHEA-COMP:11964"/>
        <dbReference type="Rhea" id="RHEA-COMP:11965"/>
        <dbReference type="ChEBI" id="CHEBI:15377"/>
        <dbReference type="ChEBI" id="CHEBI:15378"/>
        <dbReference type="ChEBI" id="CHEBI:15379"/>
        <dbReference type="ChEBI" id="CHEBI:16469"/>
        <dbReference type="ChEBI" id="CHEBI:28744"/>
        <dbReference type="ChEBI" id="CHEBI:57618"/>
        <dbReference type="ChEBI" id="CHEBI:58210"/>
    </reaction>
    <physiologicalReaction direction="left-to-right" evidence="40">
        <dbReference type="Rhea" id="RHEA:47213"/>
    </physiologicalReaction>
</comment>
<feature type="domain" description="YjeF N-terminal" evidence="60">
    <location>
        <begin position="1270"/>
        <end position="1484"/>
    </location>
</feature>
<evidence type="ECO:0000256" key="53">
    <source>
        <dbReference type="ARBA" id="ARBA00063262"/>
    </source>
</evidence>
<dbReference type="SUPFAM" id="SSF48264">
    <property type="entry name" value="Cytochrome P450"/>
    <property type="match status" value="1"/>
</dbReference>
<evidence type="ECO:0000256" key="57">
    <source>
        <dbReference type="SAM" id="Coils"/>
    </source>
</evidence>
<dbReference type="Pfam" id="PF03853">
    <property type="entry name" value="YjeF_N"/>
    <property type="match status" value="1"/>
</dbReference>
<evidence type="ECO:0000256" key="12">
    <source>
        <dbReference type="ARBA" id="ARBA00010617"/>
    </source>
</evidence>
<dbReference type="Gene3D" id="3.30.200.20">
    <property type="entry name" value="Phosphorylase Kinase, domain 1"/>
    <property type="match status" value="1"/>
</dbReference>
<feature type="binding site" evidence="56">
    <location>
        <position position="49"/>
    </location>
    <ligand>
        <name>ATP</name>
        <dbReference type="ChEBI" id="CHEBI:30616"/>
    </ligand>
</feature>
<dbReference type="Pfam" id="PF09532">
    <property type="entry name" value="FDF"/>
    <property type="match status" value="1"/>
</dbReference>
<dbReference type="CDD" id="cd14121">
    <property type="entry name" value="STKc_ULK3"/>
    <property type="match status" value="1"/>
</dbReference>
<dbReference type="InterPro" id="IPR036181">
    <property type="entry name" value="MIT_dom_sf"/>
</dbReference>
<accession>L8YAN1</accession>
<evidence type="ECO:0000256" key="28">
    <source>
        <dbReference type="ARBA" id="ARBA00022848"/>
    </source>
</evidence>
<dbReference type="PRINTS" id="PR00385">
    <property type="entry name" value="P450"/>
</dbReference>
<evidence type="ECO:0000256" key="11">
    <source>
        <dbReference type="ARBA" id="ARBA00006610"/>
    </source>
</evidence>
<evidence type="ECO:0000256" key="48">
    <source>
        <dbReference type="ARBA" id="ARBA00049064"/>
    </source>
</evidence>
<name>L8YAN1_TUPCH</name>
<comment type="catalytic activity">
    <reaction evidence="51">
        <text>(5Z,8Z,11Z,14Z)-eicosatetraenoate + reduced [NADPH--hemoprotein reductase] + O2 = (14R,15S)-epoxy-(5Z,8Z,11Z)-eicosatrienoate + oxidized [NADPH--hemoprotein reductase] + H2O + H(+)</text>
        <dbReference type="Rhea" id="RHEA:49860"/>
        <dbReference type="Rhea" id="RHEA-COMP:11964"/>
        <dbReference type="Rhea" id="RHEA-COMP:11965"/>
        <dbReference type="ChEBI" id="CHEBI:15377"/>
        <dbReference type="ChEBI" id="CHEBI:15378"/>
        <dbReference type="ChEBI" id="CHEBI:15379"/>
        <dbReference type="ChEBI" id="CHEBI:32395"/>
        <dbReference type="ChEBI" id="CHEBI:57618"/>
        <dbReference type="ChEBI" id="CHEBI:58210"/>
        <dbReference type="ChEBI" id="CHEBI:131965"/>
    </reaction>
    <physiologicalReaction direction="left-to-right" evidence="51">
        <dbReference type="Rhea" id="RHEA:49861"/>
    </physiologicalReaction>
</comment>
<evidence type="ECO:0000256" key="8">
    <source>
        <dbReference type="ARBA" id="ARBA00004406"/>
    </source>
</evidence>
<comment type="catalytic activity">
    <reaction evidence="45">
        <text>estrone + reduced [NADPH--hemoprotein reductase] + O2 = 4-hydroxyestrone + oxidized [NADPH--hemoprotein reductase] + H2O + H(+)</text>
        <dbReference type="Rhea" id="RHEA:47292"/>
        <dbReference type="Rhea" id="RHEA-COMP:11964"/>
        <dbReference type="Rhea" id="RHEA-COMP:11965"/>
        <dbReference type="ChEBI" id="CHEBI:15377"/>
        <dbReference type="ChEBI" id="CHEBI:15378"/>
        <dbReference type="ChEBI" id="CHEBI:15379"/>
        <dbReference type="ChEBI" id="CHEBI:17263"/>
        <dbReference type="ChEBI" id="CHEBI:57618"/>
        <dbReference type="ChEBI" id="CHEBI:58210"/>
        <dbReference type="ChEBI" id="CHEBI:87602"/>
    </reaction>
    <physiologicalReaction direction="left-to-right" evidence="45">
        <dbReference type="Rhea" id="RHEA:47293"/>
    </physiologicalReaction>
</comment>
<dbReference type="InterPro" id="IPR034107">
    <property type="entry name" value="Lsm16_N"/>
</dbReference>
<dbReference type="EMBL" id="KB362103">
    <property type="protein sequence ID" value="ELV13327.1"/>
    <property type="molecule type" value="Genomic_DNA"/>
</dbReference>
<dbReference type="FunFam" id="1.20.58.80:FF:000010">
    <property type="entry name" value="serine/threonine-protein kinase ULK3 isoform X1"/>
    <property type="match status" value="1"/>
</dbReference>
<dbReference type="Pfam" id="PF00067">
    <property type="entry name" value="p450"/>
    <property type="match status" value="1"/>
</dbReference>
<comment type="catalytic activity">
    <reaction evidence="49">
        <text>(5Z,8Z,11Z,14Z)-eicosatetraenoate + reduced [NADPH--hemoprotein reductase] + O2 = 19-hydroxy-(5Z,8Z,11Z,14Z)-eicosatetraenoate + oxidized [NADPH--hemoprotein reductase] + H2O + H(+)</text>
        <dbReference type="Rhea" id="RHEA:39759"/>
        <dbReference type="Rhea" id="RHEA-COMP:11964"/>
        <dbReference type="Rhea" id="RHEA-COMP:11965"/>
        <dbReference type="ChEBI" id="CHEBI:15377"/>
        <dbReference type="ChEBI" id="CHEBI:15378"/>
        <dbReference type="ChEBI" id="CHEBI:15379"/>
        <dbReference type="ChEBI" id="CHEBI:32395"/>
        <dbReference type="ChEBI" id="CHEBI:57618"/>
        <dbReference type="ChEBI" id="CHEBI:58210"/>
        <dbReference type="ChEBI" id="CHEBI:76627"/>
    </reaction>
    <physiologicalReaction direction="left-to-right" evidence="49">
        <dbReference type="Rhea" id="RHEA:39760"/>
    </physiologicalReaction>
</comment>
<evidence type="ECO:0000256" key="4">
    <source>
        <dbReference type="ARBA" id="ARBA00001867"/>
    </source>
</evidence>
<evidence type="ECO:0000256" key="19">
    <source>
        <dbReference type="ARBA" id="ARBA00022527"/>
    </source>
</evidence>
<dbReference type="GO" id="GO:0020037">
    <property type="term" value="F:heme binding"/>
    <property type="evidence" value="ECO:0007669"/>
    <property type="project" value="InterPro"/>
</dbReference>
<dbReference type="GO" id="GO:0042446">
    <property type="term" value="P:hormone biosynthetic process"/>
    <property type="evidence" value="ECO:0007669"/>
    <property type="project" value="TreeGrafter"/>
</dbReference>
<evidence type="ECO:0000256" key="17">
    <source>
        <dbReference type="ARBA" id="ARBA00021644"/>
    </source>
</evidence>
<evidence type="ECO:0000256" key="32">
    <source>
        <dbReference type="ARBA" id="ARBA00023006"/>
    </source>
</evidence>
<protein>
    <recommendedName>
        <fullName evidence="16">Enhancer of mRNA-decapping protein 3</fullName>
        <ecNumber evidence="13">1.14.14.1</ecNumber>
        <ecNumber evidence="14">2.7.11.1</ecNumber>
        <ecNumber evidence="15">4.2.1.152</ecNumber>
    </recommendedName>
    <alternativeName>
        <fullName evidence="39">Hydroperoxy icosatetraenoate dehydratase</fullName>
    </alternativeName>
    <alternativeName>
        <fullName evidence="17">Serine/threonine-protein kinase ULK3</fullName>
    </alternativeName>
    <alternativeName>
        <fullName evidence="38">Unc-51-like kinase 3</fullName>
    </alternativeName>
    <alternativeName>
        <fullName evidence="37">YjeF domain-containing protein 1</fullName>
    </alternativeName>
</protein>
<dbReference type="InterPro" id="IPR000719">
    <property type="entry name" value="Prot_kinase_dom"/>
</dbReference>
<keyword evidence="19" id="KW-0723">Serine/threonine-protein kinase</keyword>
<evidence type="ECO:0000256" key="34">
    <source>
        <dbReference type="ARBA" id="ARBA00023098"/>
    </source>
</evidence>
<evidence type="ECO:0000256" key="50">
    <source>
        <dbReference type="ARBA" id="ARBA00049225"/>
    </source>
</evidence>
<evidence type="ECO:0000256" key="45">
    <source>
        <dbReference type="ARBA" id="ARBA00048474"/>
    </source>
</evidence>
<proteinExistence type="inferred from homology"/>
<keyword evidence="34" id="KW-0443">Lipid metabolism</keyword>
<dbReference type="EC" id="4.2.1.152" evidence="15"/>
<dbReference type="InterPro" id="IPR011009">
    <property type="entry name" value="Kinase-like_dom_sf"/>
</dbReference>
<comment type="catalytic activity">
    <reaction evidence="2">
        <text>(15S)-hydroperoxy-(5Z,8Z,11Z,13E)-eicosatetraenoate = 15-oxo-(5Z,8Z,11Z,13E)-eicosatetraenoate + H2O</text>
        <dbReference type="Rhea" id="RHEA:48636"/>
        <dbReference type="ChEBI" id="CHEBI:15377"/>
        <dbReference type="ChEBI" id="CHEBI:57410"/>
        <dbReference type="ChEBI" id="CHEBI:57446"/>
    </reaction>
    <physiologicalReaction direction="left-to-right" evidence="2">
        <dbReference type="Rhea" id="RHEA:48637"/>
    </physiologicalReaction>
</comment>
<dbReference type="InterPro" id="IPR001128">
    <property type="entry name" value="Cyt_P450"/>
</dbReference>
<dbReference type="CDD" id="cd02684">
    <property type="entry name" value="MIT_2"/>
    <property type="match status" value="1"/>
</dbReference>
<dbReference type="Gene3D" id="2.30.30.100">
    <property type="match status" value="1"/>
</dbReference>
<evidence type="ECO:0000256" key="3">
    <source>
        <dbReference type="ARBA" id="ARBA00001395"/>
    </source>
</evidence>
<evidence type="ECO:0000256" key="52">
    <source>
        <dbReference type="ARBA" id="ARBA00055316"/>
    </source>
</evidence>
<comment type="catalytic activity">
    <reaction evidence="44">
        <text>17beta-estradiol + reduced [NADPH--hemoprotein reductase] + O2 = 4-hydroxy-17beta-estradiol + oxidized [NADPH--hemoprotein reductase] + H2O + H(+)</text>
        <dbReference type="Rhea" id="RHEA:47280"/>
        <dbReference type="Rhea" id="RHEA-COMP:11964"/>
        <dbReference type="Rhea" id="RHEA-COMP:11965"/>
        <dbReference type="ChEBI" id="CHEBI:15377"/>
        <dbReference type="ChEBI" id="CHEBI:15378"/>
        <dbReference type="ChEBI" id="CHEBI:15379"/>
        <dbReference type="ChEBI" id="CHEBI:16469"/>
        <dbReference type="ChEBI" id="CHEBI:57618"/>
        <dbReference type="ChEBI" id="CHEBI:58210"/>
        <dbReference type="ChEBI" id="CHEBI:62845"/>
    </reaction>
    <physiologicalReaction direction="left-to-right" evidence="44">
        <dbReference type="Rhea" id="RHEA:47281"/>
    </physiologicalReaction>
</comment>
<dbReference type="SMART" id="SM01199">
    <property type="entry name" value="FDF"/>
    <property type="match status" value="1"/>
</dbReference>
<keyword evidence="31 55" id="KW-0408">Iron</keyword>
<evidence type="ECO:0000256" key="43">
    <source>
        <dbReference type="ARBA" id="ARBA00048199"/>
    </source>
</evidence>
<feature type="domain" description="Protein kinase" evidence="59">
    <location>
        <begin position="14"/>
        <end position="270"/>
    </location>
</feature>
<dbReference type="SMART" id="SM00745">
    <property type="entry name" value="MIT"/>
    <property type="match status" value="2"/>
</dbReference>
<dbReference type="CDD" id="cd01737">
    <property type="entry name" value="LSm16_N"/>
    <property type="match status" value="1"/>
</dbReference>
<dbReference type="SMART" id="SM01271">
    <property type="entry name" value="LSM14"/>
    <property type="match status" value="1"/>
</dbReference>
<keyword evidence="25" id="KW-0418">Kinase</keyword>
<dbReference type="FunFam" id="1.10.510.10:FF:000241">
    <property type="entry name" value="Putative serine/threonine-protein kinase ULK3"/>
    <property type="match status" value="1"/>
</dbReference>
<dbReference type="InterPro" id="IPR036652">
    <property type="entry name" value="YjeF_N_dom_sf"/>
</dbReference>
<evidence type="ECO:0000256" key="33">
    <source>
        <dbReference type="ARBA" id="ARBA00023033"/>
    </source>
</evidence>
<dbReference type="PROSITE" id="PS00108">
    <property type="entry name" value="PROTEIN_KINASE_ST"/>
    <property type="match status" value="1"/>
</dbReference>
<comment type="pathway">
    <text evidence="9">Cofactor metabolism; retinol metabolism.</text>
</comment>
<comment type="similarity">
    <text evidence="11">Belongs to the EDC3 family.</text>
</comment>
<comment type="catalytic activity">
    <reaction evidence="47">
        <text>L-seryl-[protein] + ATP = O-phospho-L-seryl-[protein] + ADP + H(+)</text>
        <dbReference type="Rhea" id="RHEA:17989"/>
        <dbReference type="Rhea" id="RHEA-COMP:9863"/>
        <dbReference type="Rhea" id="RHEA-COMP:11604"/>
        <dbReference type="ChEBI" id="CHEBI:15378"/>
        <dbReference type="ChEBI" id="CHEBI:29999"/>
        <dbReference type="ChEBI" id="CHEBI:30616"/>
        <dbReference type="ChEBI" id="CHEBI:83421"/>
        <dbReference type="ChEBI" id="CHEBI:456216"/>
        <dbReference type="EC" id="2.7.11.1"/>
    </reaction>
</comment>
<evidence type="ECO:0000256" key="44">
    <source>
        <dbReference type="ARBA" id="ARBA00048214"/>
    </source>
</evidence>
<evidence type="ECO:0000259" key="61">
    <source>
        <dbReference type="PROSITE" id="PS51512"/>
    </source>
</evidence>
<keyword evidence="24 56" id="KW-0547">Nucleotide-binding</keyword>
<comment type="pathway">
    <text evidence="10">Lipid metabolism.</text>
</comment>
<keyword evidence="33" id="KW-0503">Monooxygenase</keyword>
<keyword evidence="18" id="KW-0963">Cytoplasm</keyword>
<comment type="catalytic activity">
    <reaction evidence="46">
        <text>(5Z,8Z,11Z,14Z,17Z)-eicosapentaenoate + reduced [NADPH--hemoprotein reductase] + O2 = (17R,18S)-epoxy-(5Z,8Z,11Z,14Z)-eicosatetraenoate + oxidized [NADPH--hemoprotein reductase] + H2O + H(+)</text>
        <dbReference type="Rhea" id="RHEA:39779"/>
        <dbReference type="Rhea" id="RHEA-COMP:11964"/>
        <dbReference type="Rhea" id="RHEA-COMP:11965"/>
        <dbReference type="ChEBI" id="CHEBI:15377"/>
        <dbReference type="ChEBI" id="CHEBI:15378"/>
        <dbReference type="ChEBI" id="CHEBI:15379"/>
        <dbReference type="ChEBI" id="CHEBI:57618"/>
        <dbReference type="ChEBI" id="CHEBI:58210"/>
        <dbReference type="ChEBI" id="CHEBI:58562"/>
        <dbReference type="ChEBI" id="CHEBI:76634"/>
    </reaction>
    <physiologicalReaction direction="left-to-right" evidence="46">
        <dbReference type="Rhea" id="RHEA:39780"/>
    </physiologicalReaction>
</comment>
<dbReference type="eggNOG" id="KOG2585">
    <property type="taxonomic scope" value="Eukaryota"/>
</dbReference>
<evidence type="ECO:0000256" key="30">
    <source>
        <dbReference type="ARBA" id="ARBA00023002"/>
    </source>
</evidence>
<dbReference type="PROSITE" id="PS50011">
    <property type="entry name" value="PROTEIN_KINASE_DOM"/>
    <property type="match status" value="1"/>
</dbReference>
<evidence type="ECO:0000256" key="16">
    <source>
        <dbReference type="ARBA" id="ARBA00015797"/>
    </source>
</evidence>
<keyword evidence="32" id="KW-0072">Autophagy</keyword>
<reference evidence="63" key="2">
    <citation type="journal article" date="2013" name="Nat. Commun.">
        <title>Genome of the Chinese tree shrew.</title>
        <authorList>
            <person name="Fan Y."/>
            <person name="Huang Z.Y."/>
            <person name="Cao C.C."/>
            <person name="Chen C.S."/>
            <person name="Chen Y.X."/>
            <person name="Fan D.D."/>
            <person name="He J."/>
            <person name="Hou H.L."/>
            <person name="Hu L."/>
            <person name="Hu X.T."/>
            <person name="Jiang X.T."/>
            <person name="Lai R."/>
            <person name="Lang Y.S."/>
            <person name="Liang B."/>
            <person name="Liao S.G."/>
            <person name="Mu D."/>
            <person name="Ma Y.Y."/>
            <person name="Niu Y.Y."/>
            <person name="Sun X.Q."/>
            <person name="Xia J.Q."/>
            <person name="Xiao J."/>
            <person name="Xiong Z.Q."/>
            <person name="Xu L."/>
            <person name="Yang L."/>
            <person name="Zhang Y."/>
            <person name="Zhao W."/>
            <person name="Zhao X.D."/>
            <person name="Zheng Y.T."/>
            <person name="Zhou J.M."/>
            <person name="Zhu Y.B."/>
            <person name="Zhang G.J."/>
            <person name="Wang J."/>
            <person name="Yao Y.G."/>
        </authorList>
    </citation>
    <scope>NUCLEOTIDE SEQUENCE [LARGE SCALE GENOMIC DNA]</scope>
</reference>
<comment type="function">
    <text evidence="52">Serine/threonine protein kinase that acts as a regulator of Sonic hedgehog (SHH) signaling and autophagy. Acts as a negative regulator of SHH signaling in the absence of SHH ligand: interacts with SUFU, thereby inactivating the protein kinase activity and preventing phosphorylation of GLI proteins (GLI1, GLI2 and/or GLI3). Positively regulates SHH signaling in the presence of SHH: dissociates from SUFU, autophosphorylates and mediates phosphorylation of GLI2, activating it and promoting its nuclear translocation. Phosphorylates in vitro GLI2, as well as GLI1 and GLI3, although less efficiently. Also acts as a regulator of autophagy: following cellular senescence, able to induce autophagy.</text>
</comment>
<evidence type="ECO:0000256" key="25">
    <source>
        <dbReference type="ARBA" id="ARBA00022777"/>
    </source>
</evidence>
<evidence type="ECO:0000256" key="42">
    <source>
        <dbReference type="ARBA" id="ARBA00047899"/>
    </source>
</evidence>
<evidence type="ECO:0000256" key="1">
    <source>
        <dbReference type="ARBA" id="ARBA00000408"/>
    </source>
</evidence>
<dbReference type="GO" id="GO:0005524">
    <property type="term" value="F:ATP binding"/>
    <property type="evidence" value="ECO:0007669"/>
    <property type="project" value="UniProtKB-UniRule"/>
</dbReference>
<comment type="subcellular location">
    <subcellularLocation>
        <location evidence="7">Cytoplasm</location>
        <location evidence="7">P-body</location>
    </subcellularLocation>
    <subcellularLocation>
        <location evidence="8">Endoplasmic reticulum membrane</location>
        <topology evidence="8">Peripheral membrane protein</topology>
    </subcellularLocation>
    <subcellularLocation>
        <location evidence="6">Microsome membrane</location>
        <topology evidence="6">Peripheral membrane protein</topology>
    </subcellularLocation>
</comment>
<dbReference type="PRINTS" id="PR01683">
    <property type="entry name" value="EP450ICYP1A"/>
</dbReference>
<evidence type="ECO:0000256" key="38">
    <source>
        <dbReference type="ARBA" id="ARBA00032242"/>
    </source>
</evidence>
<dbReference type="InterPro" id="IPR017972">
    <property type="entry name" value="Cyt_P450_CS"/>
</dbReference>
<dbReference type="SUPFAM" id="SSF64153">
    <property type="entry name" value="YjeF N-terminal domain-like"/>
    <property type="match status" value="1"/>
</dbReference>
<evidence type="ECO:0000256" key="26">
    <source>
        <dbReference type="ARBA" id="ARBA00022824"/>
    </source>
</evidence>
<dbReference type="Gene3D" id="1.20.58.80">
    <property type="entry name" value="Phosphotransferase system, lactose/cellobiose-type IIA subunit"/>
    <property type="match status" value="2"/>
</dbReference>
<dbReference type="PROSITE" id="PS51512">
    <property type="entry name" value="DFDF"/>
    <property type="match status" value="1"/>
</dbReference>
<keyword evidence="29" id="KW-0694">RNA-binding</keyword>
<feature type="binding site" description="axial binding residue" evidence="55">
    <location>
        <position position="938"/>
    </location>
    <ligand>
        <name>heme</name>
        <dbReference type="ChEBI" id="CHEBI:30413"/>
    </ligand>
    <ligandPart>
        <name>Fe</name>
        <dbReference type="ChEBI" id="CHEBI:18248"/>
    </ligandPart>
</feature>
<dbReference type="FunFam" id="1.20.58.80:FF:000008">
    <property type="entry name" value="serine/threonine-protein kinase ULK3 isoform X1"/>
    <property type="match status" value="1"/>
</dbReference>
<dbReference type="PANTHER" id="PTHR24289">
    <property type="entry name" value="STEROID 17-ALPHA-HYDROXYLASE/17,20 LYASE"/>
    <property type="match status" value="1"/>
</dbReference>
<dbReference type="InterPro" id="IPR025609">
    <property type="entry name" value="Lsm14-like_N"/>
</dbReference>
<evidence type="ECO:0000313" key="63">
    <source>
        <dbReference type="Proteomes" id="UP000011518"/>
    </source>
</evidence>
<dbReference type="CDD" id="cd20676">
    <property type="entry name" value="CYP1A"/>
    <property type="match status" value="1"/>
</dbReference>
<dbReference type="GO" id="GO:0106256">
    <property type="term" value="F:hydroperoxy icosatetraenoate dehydratase activity"/>
    <property type="evidence" value="ECO:0007669"/>
    <property type="project" value="UniProtKB-EC"/>
</dbReference>
<dbReference type="GO" id="GO:0004674">
    <property type="term" value="F:protein serine/threonine kinase activity"/>
    <property type="evidence" value="ECO:0007669"/>
    <property type="project" value="UniProtKB-KW"/>
</dbReference>
<dbReference type="GO" id="GO:0005789">
    <property type="term" value="C:endoplasmic reticulum membrane"/>
    <property type="evidence" value="ECO:0007669"/>
    <property type="project" value="UniProtKB-SubCell"/>
</dbReference>
<feature type="region of interest" description="Disordered" evidence="58">
    <location>
        <begin position="1081"/>
        <end position="1173"/>
    </location>
</feature>
<dbReference type="Pfam" id="PF12701">
    <property type="entry name" value="LSM14"/>
    <property type="match status" value="1"/>
</dbReference>
<dbReference type="EC" id="1.14.14.1" evidence="13"/>
<dbReference type="UniPathway" id="UPA00912"/>
<keyword evidence="30" id="KW-0560">Oxidoreductase</keyword>
<evidence type="ECO:0000256" key="55">
    <source>
        <dbReference type="PIRSR" id="PIRSR602401-1"/>
    </source>
</evidence>
<evidence type="ECO:0000256" key="56">
    <source>
        <dbReference type="PROSITE-ProRule" id="PRU10141"/>
    </source>
</evidence>
<dbReference type="STRING" id="246437.L8YAN1"/>
<dbReference type="InterPro" id="IPR019050">
    <property type="entry name" value="FDF_dom"/>
</dbReference>
<evidence type="ECO:0000256" key="6">
    <source>
        <dbReference type="ARBA" id="ARBA00004174"/>
    </source>
</evidence>
<comment type="similarity">
    <text evidence="12">Belongs to the cytochrome P450 family.</text>
</comment>
<dbReference type="GO" id="GO:0042448">
    <property type="term" value="P:progesterone metabolic process"/>
    <property type="evidence" value="ECO:0007669"/>
    <property type="project" value="TreeGrafter"/>
</dbReference>